<feature type="domain" description="NodB homology" evidence="3">
    <location>
        <begin position="65"/>
        <end position="267"/>
    </location>
</feature>
<evidence type="ECO:0000259" key="3">
    <source>
        <dbReference type="PROSITE" id="PS51677"/>
    </source>
</evidence>
<dbReference type="AlphaFoldDB" id="A0A1G9V7D9"/>
<accession>A0A1G9V7D9</accession>
<dbReference type="GO" id="GO:0005975">
    <property type="term" value="P:carbohydrate metabolic process"/>
    <property type="evidence" value="ECO:0007669"/>
    <property type="project" value="InterPro"/>
</dbReference>
<evidence type="ECO:0000313" key="4">
    <source>
        <dbReference type="EMBL" id="SDM68081.1"/>
    </source>
</evidence>
<dbReference type="STRING" id="633440.SAMN05421869_1524"/>
<dbReference type="InterPro" id="IPR051398">
    <property type="entry name" value="Polysacch_Deacetylase"/>
</dbReference>
<dbReference type="PROSITE" id="PS51677">
    <property type="entry name" value="NODB"/>
    <property type="match status" value="1"/>
</dbReference>
<dbReference type="InterPro" id="IPR002509">
    <property type="entry name" value="NODB_dom"/>
</dbReference>
<dbReference type="Pfam" id="PF01522">
    <property type="entry name" value="Polysacc_deac_1"/>
    <property type="match status" value="1"/>
</dbReference>
<keyword evidence="5" id="KW-1185">Reference proteome</keyword>
<dbReference type="Proteomes" id="UP000199202">
    <property type="component" value="Unassembled WGS sequence"/>
</dbReference>
<sequence length="267" mass="29402">MIRVPILMYHSVTDAPNPETKPHSVRPGDLAEQLAYLSESGFTPLTLGDLVASLNKNNGRALPAKPVVVTFDDGYADFHSHALPLLEKHNFPATVFLTSGWVSDAGKDAAGRPLDDMLSWSQAREAAQTGIEIGGHSHSHPQLDQLRMDDLRQELRRNKGLLEEKIGAPVATMAYPYGYSSARVRQEVRKAGYFAACAVSNTIAADRHDMLAIPRLTVGKGTTINMFKRAVEGNAVPLIYLRERILTKGYAVVRRTRYGLQRVRGNV</sequence>
<dbReference type="OrthoDB" id="9782872at2"/>
<evidence type="ECO:0000256" key="2">
    <source>
        <dbReference type="ARBA" id="ARBA00022729"/>
    </source>
</evidence>
<proteinExistence type="predicted"/>
<name>A0A1G9V7D9_9ACTN</name>
<dbReference type="GO" id="GO:0016810">
    <property type="term" value="F:hydrolase activity, acting on carbon-nitrogen (but not peptide) bonds"/>
    <property type="evidence" value="ECO:0007669"/>
    <property type="project" value="InterPro"/>
</dbReference>
<dbReference type="PANTHER" id="PTHR34216">
    <property type="match status" value="1"/>
</dbReference>
<protein>
    <submittedName>
        <fullName evidence="4">Polysaccharide deacetylase</fullName>
    </submittedName>
</protein>
<reference evidence="4 5" key="1">
    <citation type="submission" date="2016-10" db="EMBL/GenBank/DDBJ databases">
        <authorList>
            <person name="de Groot N.N."/>
        </authorList>
    </citation>
    <scope>NUCLEOTIDE SEQUENCE [LARGE SCALE GENOMIC DNA]</scope>
    <source>
        <strain evidence="4 5">CGMCC 4.6533</strain>
    </source>
</reference>
<evidence type="ECO:0000256" key="1">
    <source>
        <dbReference type="ARBA" id="ARBA00004613"/>
    </source>
</evidence>
<keyword evidence="2" id="KW-0732">Signal</keyword>
<dbReference type="Gene3D" id="3.20.20.370">
    <property type="entry name" value="Glycoside hydrolase/deacetylase"/>
    <property type="match status" value="1"/>
</dbReference>
<dbReference type="EMBL" id="FNDJ01000052">
    <property type="protein sequence ID" value="SDM68081.1"/>
    <property type="molecule type" value="Genomic_DNA"/>
</dbReference>
<dbReference type="GO" id="GO:0005576">
    <property type="term" value="C:extracellular region"/>
    <property type="evidence" value="ECO:0007669"/>
    <property type="project" value="UniProtKB-SubCell"/>
</dbReference>
<dbReference type="InterPro" id="IPR011330">
    <property type="entry name" value="Glyco_hydro/deAcase_b/a-brl"/>
</dbReference>
<dbReference type="PANTHER" id="PTHR34216:SF3">
    <property type="entry name" value="POLY-BETA-1,6-N-ACETYL-D-GLUCOSAMINE N-DEACETYLASE"/>
    <property type="match status" value="1"/>
</dbReference>
<dbReference type="SUPFAM" id="SSF88713">
    <property type="entry name" value="Glycoside hydrolase/deacetylase"/>
    <property type="match status" value="1"/>
</dbReference>
<evidence type="ECO:0000313" key="5">
    <source>
        <dbReference type="Proteomes" id="UP000199202"/>
    </source>
</evidence>
<dbReference type="RefSeq" id="WP_090947132.1">
    <property type="nucleotide sequence ID" value="NZ_FNDJ01000052.1"/>
</dbReference>
<comment type="subcellular location">
    <subcellularLocation>
        <location evidence="1">Secreted</location>
    </subcellularLocation>
</comment>
<organism evidence="4 5">
    <name type="scientific">Nonomuraea jiangxiensis</name>
    <dbReference type="NCBI Taxonomy" id="633440"/>
    <lineage>
        <taxon>Bacteria</taxon>
        <taxon>Bacillati</taxon>
        <taxon>Actinomycetota</taxon>
        <taxon>Actinomycetes</taxon>
        <taxon>Streptosporangiales</taxon>
        <taxon>Streptosporangiaceae</taxon>
        <taxon>Nonomuraea</taxon>
    </lineage>
</organism>
<gene>
    <name evidence="4" type="ORF">SAMN05421869_1524</name>
</gene>
<dbReference type="CDD" id="cd10918">
    <property type="entry name" value="CE4_NodB_like_5s_6s"/>
    <property type="match status" value="1"/>
</dbReference>